<dbReference type="STRING" id="226505.SAMN05444394_1109"/>
<dbReference type="AlphaFoldDB" id="A0A1N6DLT8"/>
<dbReference type="InterPro" id="IPR041424">
    <property type="entry name" value="CinA_KH"/>
</dbReference>
<feature type="domain" description="MoaB/Mog" evidence="2">
    <location>
        <begin position="7"/>
        <end position="173"/>
    </location>
</feature>
<dbReference type="Gene3D" id="3.30.70.2860">
    <property type="match status" value="1"/>
</dbReference>
<gene>
    <name evidence="3" type="ORF">SAMN05444394_1109</name>
</gene>
<dbReference type="EMBL" id="FSRC01000001">
    <property type="protein sequence ID" value="SIN71687.1"/>
    <property type="molecule type" value="Genomic_DNA"/>
</dbReference>
<dbReference type="Pfam" id="PF00994">
    <property type="entry name" value="MoCF_biosynth"/>
    <property type="match status" value="1"/>
</dbReference>
<sequence length="416" mass="45870">MKTVKAEIIAIGDELLYGQIVDTNSHWISQELDLIGVRVVRRTTVGDNRDDIIEAFSKAEQRADIVLITGGLGPTQDDLTKPLMAEYFNCPIVAFPEAVAAVTSFFQRRGREITPLNILQGHLPSCCTYVPNEVGTAPGMWFEENNTYWMSMPGVPHEMKKLMTDFVIPKLADLYELPVIVHQVIKTVGIGESWLADLIRDWENALPSHIKLAYLPSLGHVKLRLTGFGDDQVLLKNEIQHQIDLVYPQIKDYIYGYNDETLESAIGKLLKKSNKTLALAESCTGGYISHLVTSISGSSAYFQGALVPYHNQFKHEILGVSIATLEEFGAVSEETVIEMSKGIKKLFQSDFGLASSGIAGPDGGTEAKPVGTIWIACAGNGFVETKKLQLTQDRLLNIQLTAVAVLNLLRICFSKK</sequence>
<dbReference type="SMART" id="SM00852">
    <property type="entry name" value="MoCF_biosynth"/>
    <property type="match status" value="1"/>
</dbReference>
<dbReference type="PIRSF" id="PIRSF006728">
    <property type="entry name" value="CinA"/>
    <property type="match status" value="1"/>
</dbReference>
<dbReference type="Pfam" id="PF18146">
    <property type="entry name" value="CinA_KH"/>
    <property type="match status" value="1"/>
</dbReference>
<dbReference type="Pfam" id="PF02464">
    <property type="entry name" value="CinA"/>
    <property type="match status" value="1"/>
</dbReference>
<dbReference type="NCBIfam" id="TIGR00199">
    <property type="entry name" value="PncC_domain"/>
    <property type="match status" value="1"/>
</dbReference>
<dbReference type="NCBIfam" id="NF001813">
    <property type="entry name" value="PRK00549.1"/>
    <property type="match status" value="1"/>
</dbReference>
<dbReference type="SUPFAM" id="SSF142433">
    <property type="entry name" value="CinA-like"/>
    <property type="match status" value="1"/>
</dbReference>
<dbReference type="Proteomes" id="UP000185221">
    <property type="component" value="Unassembled WGS sequence"/>
</dbReference>
<evidence type="ECO:0000313" key="3">
    <source>
        <dbReference type="EMBL" id="SIN71687.1"/>
    </source>
</evidence>
<dbReference type="HAMAP" id="MF_00226_B">
    <property type="entry name" value="CinA_B"/>
    <property type="match status" value="1"/>
</dbReference>
<evidence type="ECO:0000256" key="1">
    <source>
        <dbReference type="HAMAP-Rule" id="MF_00226"/>
    </source>
</evidence>
<dbReference type="Gene3D" id="3.40.980.10">
    <property type="entry name" value="MoaB/Mog-like domain"/>
    <property type="match status" value="1"/>
</dbReference>
<organism evidence="3 4">
    <name type="scientific">Algoriphagus halophilus</name>
    <dbReference type="NCBI Taxonomy" id="226505"/>
    <lineage>
        <taxon>Bacteria</taxon>
        <taxon>Pseudomonadati</taxon>
        <taxon>Bacteroidota</taxon>
        <taxon>Cytophagia</taxon>
        <taxon>Cytophagales</taxon>
        <taxon>Cyclobacteriaceae</taxon>
        <taxon>Algoriphagus</taxon>
    </lineage>
</organism>
<name>A0A1N6DLT8_9BACT</name>
<dbReference type="PANTHER" id="PTHR13939">
    <property type="entry name" value="NICOTINAMIDE-NUCLEOTIDE AMIDOHYDROLASE PNCC"/>
    <property type="match status" value="1"/>
</dbReference>
<dbReference type="InterPro" id="IPR036425">
    <property type="entry name" value="MoaB/Mog-like_dom_sf"/>
</dbReference>
<evidence type="ECO:0000313" key="4">
    <source>
        <dbReference type="Proteomes" id="UP000185221"/>
    </source>
</evidence>
<accession>A0A1N6DLT8</accession>
<dbReference type="NCBIfam" id="TIGR00177">
    <property type="entry name" value="molyb_syn"/>
    <property type="match status" value="1"/>
</dbReference>
<dbReference type="PANTHER" id="PTHR13939:SF0">
    <property type="entry name" value="NMN AMIDOHYDROLASE-LIKE PROTEIN YFAY"/>
    <property type="match status" value="1"/>
</dbReference>
<dbReference type="Gene3D" id="3.90.950.20">
    <property type="entry name" value="CinA-like"/>
    <property type="match status" value="1"/>
</dbReference>
<dbReference type="RefSeq" id="WP_074223797.1">
    <property type="nucleotide sequence ID" value="NZ_FSRC01000001.1"/>
</dbReference>
<reference evidence="4" key="1">
    <citation type="submission" date="2016-11" db="EMBL/GenBank/DDBJ databases">
        <authorList>
            <person name="Varghese N."/>
            <person name="Submissions S."/>
        </authorList>
    </citation>
    <scope>NUCLEOTIDE SEQUENCE [LARGE SCALE GENOMIC DNA]</scope>
    <source>
        <strain evidence="4">DSM 15292</strain>
    </source>
</reference>
<dbReference type="CDD" id="cd00885">
    <property type="entry name" value="cinA"/>
    <property type="match status" value="1"/>
</dbReference>
<keyword evidence="4" id="KW-1185">Reference proteome</keyword>
<dbReference type="InterPro" id="IPR036653">
    <property type="entry name" value="CinA-like_C"/>
</dbReference>
<dbReference type="NCBIfam" id="TIGR00200">
    <property type="entry name" value="cinA_nterm"/>
    <property type="match status" value="1"/>
</dbReference>
<dbReference type="InterPro" id="IPR008135">
    <property type="entry name" value="Competence-induced_CinA"/>
</dbReference>
<proteinExistence type="inferred from homology"/>
<comment type="similarity">
    <text evidence="1">Belongs to the CinA family.</text>
</comment>
<evidence type="ECO:0000259" key="2">
    <source>
        <dbReference type="SMART" id="SM00852"/>
    </source>
</evidence>
<dbReference type="InterPro" id="IPR008136">
    <property type="entry name" value="CinA_C"/>
</dbReference>
<dbReference type="InterPro" id="IPR001453">
    <property type="entry name" value="MoaB/Mog_dom"/>
</dbReference>
<dbReference type="SUPFAM" id="SSF53218">
    <property type="entry name" value="Molybdenum cofactor biosynthesis proteins"/>
    <property type="match status" value="1"/>
</dbReference>
<dbReference type="OrthoDB" id="9801454at2"/>
<dbReference type="InterPro" id="IPR050101">
    <property type="entry name" value="CinA"/>
</dbReference>
<protein>
    <recommendedName>
        <fullName evidence="1">CinA-like protein</fullName>
    </recommendedName>
</protein>